<comment type="caution">
    <text evidence="4">The sequence shown here is derived from an EMBL/GenBank/DDBJ whole genome shotgun (WGS) entry which is preliminary data.</text>
</comment>
<evidence type="ECO:0000313" key="4">
    <source>
        <dbReference type="EMBL" id="KZL08459.1"/>
    </source>
</evidence>
<dbReference type="AlphaFoldDB" id="A0A161V002"/>
<dbReference type="InterPro" id="IPR019776">
    <property type="entry name" value="Flagellar_basal_body_rod_CS"/>
</dbReference>
<gene>
    <name evidence="4" type="ORF">PsAD2_04128</name>
</gene>
<sequence>MEPVYLFNLVSRQNSWLSVRQSAISENIANVDTPGFASKDVEPFKDVLDKTSMQMAATQSGHISEGATNSRRVRVNDGEAWQVTVSDNSVSLEQELIKSGEVARQHALNTELVGSFYGLMKTSLGR</sequence>
<evidence type="ECO:0000256" key="1">
    <source>
        <dbReference type="ARBA" id="ARBA00004117"/>
    </source>
</evidence>
<name>A0A161V002_9HYPH</name>
<dbReference type="InterPro" id="IPR001444">
    <property type="entry name" value="Flag_bb_rod_N"/>
</dbReference>
<evidence type="ECO:0000256" key="2">
    <source>
        <dbReference type="ARBA" id="ARBA00009677"/>
    </source>
</evidence>
<dbReference type="OrthoDB" id="9788334at2"/>
<dbReference type="NCBIfam" id="NF004653">
    <property type="entry name" value="PRK06003.1"/>
    <property type="match status" value="1"/>
</dbReference>
<dbReference type="PROSITE" id="PS00588">
    <property type="entry name" value="FLAGELLA_BB_ROD"/>
    <property type="match status" value="1"/>
</dbReference>
<organism evidence="4 5">
    <name type="scientific">Pseudovibrio axinellae</name>
    <dbReference type="NCBI Taxonomy" id="989403"/>
    <lineage>
        <taxon>Bacteria</taxon>
        <taxon>Pseudomonadati</taxon>
        <taxon>Pseudomonadota</taxon>
        <taxon>Alphaproteobacteria</taxon>
        <taxon>Hyphomicrobiales</taxon>
        <taxon>Stappiaceae</taxon>
        <taxon>Pseudovibrio</taxon>
    </lineage>
</organism>
<keyword evidence="4" id="KW-0966">Cell projection</keyword>
<dbReference type="STRING" id="989403.SAMN05421798_101294"/>
<evidence type="ECO:0000313" key="5">
    <source>
        <dbReference type="Proteomes" id="UP000076577"/>
    </source>
</evidence>
<keyword evidence="5" id="KW-1185">Reference proteome</keyword>
<dbReference type="PATRIC" id="fig|989403.3.peg.4508"/>
<dbReference type="GO" id="GO:0009425">
    <property type="term" value="C:bacterial-type flagellum basal body"/>
    <property type="evidence" value="ECO:0007669"/>
    <property type="project" value="UniProtKB-SubCell"/>
</dbReference>
<dbReference type="EMBL" id="LMCB01000130">
    <property type="protein sequence ID" value="KZL08459.1"/>
    <property type="molecule type" value="Genomic_DNA"/>
</dbReference>
<protein>
    <submittedName>
        <fullName evidence="4">Flagellar basal body rod protein FlgB</fullName>
    </submittedName>
</protein>
<comment type="subcellular location">
    <subcellularLocation>
        <location evidence="1">Bacterial flagellum basal body</location>
    </subcellularLocation>
</comment>
<keyword evidence="4" id="KW-0282">Flagellum</keyword>
<comment type="similarity">
    <text evidence="2">Belongs to the flagella basal body rod proteins family.</text>
</comment>
<dbReference type="Pfam" id="PF00460">
    <property type="entry name" value="Flg_bb_rod"/>
    <property type="match status" value="1"/>
</dbReference>
<proteinExistence type="inferred from homology"/>
<dbReference type="Proteomes" id="UP000076577">
    <property type="component" value="Unassembled WGS sequence"/>
</dbReference>
<accession>A0A161V002</accession>
<evidence type="ECO:0000259" key="3">
    <source>
        <dbReference type="Pfam" id="PF00460"/>
    </source>
</evidence>
<reference evidence="4 5" key="1">
    <citation type="journal article" date="2016" name="Front. Microbiol.">
        <title>Comparative Genomic Analysis Reveals a Diverse Repertoire of Genes Involved in Prokaryote-Eukaryote Interactions within the Pseudovibrio Genus.</title>
        <authorList>
            <person name="Romano S."/>
            <person name="Fernandez-Guerra A."/>
            <person name="Reen F.J."/>
            <person name="Glockner F.O."/>
            <person name="Crowley S.P."/>
            <person name="O'Sullivan O."/>
            <person name="Cotter P.D."/>
            <person name="Adams C."/>
            <person name="Dobson A.D."/>
            <person name="O'Gara F."/>
        </authorList>
    </citation>
    <scope>NUCLEOTIDE SEQUENCE [LARGE SCALE GENOMIC DNA]</scope>
    <source>
        <strain evidence="4 5">Ad2</strain>
    </source>
</reference>
<keyword evidence="4" id="KW-0969">Cilium</keyword>
<feature type="domain" description="Flagellar basal body rod protein N-terminal" evidence="3">
    <location>
        <begin position="17"/>
        <end position="36"/>
    </location>
</feature>